<dbReference type="InterPro" id="IPR035901">
    <property type="entry name" value="GIY-YIG_endonuc_sf"/>
</dbReference>
<dbReference type="CDD" id="cd10449">
    <property type="entry name" value="GIY-YIG_SLX1_like"/>
    <property type="match status" value="1"/>
</dbReference>
<dbReference type="InterPro" id="IPR000305">
    <property type="entry name" value="GIY-YIG_endonuc"/>
</dbReference>
<dbReference type="PANTHER" id="PTHR34477:SF1">
    <property type="entry name" value="UPF0213 PROTEIN YHBQ"/>
    <property type="match status" value="1"/>
</dbReference>
<dbReference type="Gene3D" id="3.40.1440.10">
    <property type="entry name" value="GIY-YIG endonuclease"/>
    <property type="match status" value="1"/>
</dbReference>
<evidence type="ECO:0000313" key="3">
    <source>
        <dbReference type="EMBL" id="SMO52112.1"/>
    </source>
</evidence>
<organism evidence="3 4">
    <name type="scientific">Saccharicrinis carchari</name>
    <dbReference type="NCBI Taxonomy" id="1168039"/>
    <lineage>
        <taxon>Bacteria</taxon>
        <taxon>Pseudomonadati</taxon>
        <taxon>Bacteroidota</taxon>
        <taxon>Bacteroidia</taxon>
        <taxon>Marinilabiliales</taxon>
        <taxon>Marinilabiliaceae</taxon>
        <taxon>Saccharicrinis</taxon>
    </lineage>
</organism>
<dbReference type="PROSITE" id="PS50164">
    <property type="entry name" value="GIY_YIG"/>
    <property type="match status" value="1"/>
</dbReference>
<dbReference type="AlphaFoldDB" id="A0A521BY37"/>
<dbReference type="EMBL" id="FXTB01000002">
    <property type="protein sequence ID" value="SMO52112.1"/>
    <property type="molecule type" value="Genomic_DNA"/>
</dbReference>
<evidence type="ECO:0000256" key="1">
    <source>
        <dbReference type="ARBA" id="ARBA00007435"/>
    </source>
</evidence>
<evidence type="ECO:0000313" key="4">
    <source>
        <dbReference type="Proteomes" id="UP000319040"/>
    </source>
</evidence>
<keyword evidence="3" id="KW-0540">Nuclease</keyword>
<accession>A0A521BY37</accession>
<keyword evidence="3" id="KW-0255">Endonuclease</keyword>
<dbReference type="RefSeq" id="WP_142532506.1">
    <property type="nucleotide sequence ID" value="NZ_FXTB01000002.1"/>
</dbReference>
<keyword evidence="4" id="KW-1185">Reference proteome</keyword>
<keyword evidence="3" id="KW-0378">Hydrolase</keyword>
<dbReference type="InterPro" id="IPR050190">
    <property type="entry name" value="UPF0213_domain"/>
</dbReference>
<dbReference type="OrthoDB" id="677560at2"/>
<sequence>MPHFVYIIHSQSKDRYYIGSCADIKKRIDKHNAGATPSTKPYRPWTVVYSEVFPNKSDALKRENYIKRMKSRKYIEKLILDAK</sequence>
<reference evidence="3 4" key="1">
    <citation type="submission" date="2017-05" db="EMBL/GenBank/DDBJ databases">
        <authorList>
            <person name="Varghese N."/>
            <person name="Submissions S."/>
        </authorList>
    </citation>
    <scope>NUCLEOTIDE SEQUENCE [LARGE SCALE GENOMIC DNA]</scope>
    <source>
        <strain evidence="3 4">DSM 27040</strain>
    </source>
</reference>
<gene>
    <name evidence="3" type="ORF">SAMN06265379_102195</name>
</gene>
<feature type="domain" description="GIY-YIG" evidence="2">
    <location>
        <begin position="1"/>
        <end position="76"/>
    </location>
</feature>
<dbReference type="GO" id="GO:0004519">
    <property type="term" value="F:endonuclease activity"/>
    <property type="evidence" value="ECO:0007669"/>
    <property type="project" value="UniProtKB-KW"/>
</dbReference>
<dbReference type="SUPFAM" id="SSF82771">
    <property type="entry name" value="GIY-YIG endonuclease"/>
    <property type="match status" value="1"/>
</dbReference>
<protein>
    <submittedName>
        <fullName evidence="3">Putative endonuclease</fullName>
    </submittedName>
</protein>
<dbReference type="PANTHER" id="PTHR34477">
    <property type="entry name" value="UPF0213 PROTEIN YHBQ"/>
    <property type="match status" value="1"/>
</dbReference>
<dbReference type="Proteomes" id="UP000319040">
    <property type="component" value="Unassembled WGS sequence"/>
</dbReference>
<name>A0A521BY37_SACCC</name>
<proteinExistence type="inferred from homology"/>
<dbReference type="Pfam" id="PF01541">
    <property type="entry name" value="GIY-YIG"/>
    <property type="match status" value="1"/>
</dbReference>
<comment type="similarity">
    <text evidence="1">Belongs to the UPF0213 family.</text>
</comment>
<evidence type="ECO:0000259" key="2">
    <source>
        <dbReference type="PROSITE" id="PS50164"/>
    </source>
</evidence>